<proteinExistence type="inferred from homology"/>
<dbReference type="EMBL" id="KV454016">
    <property type="protein sequence ID" value="ODV94072.1"/>
    <property type="molecule type" value="Genomic_DNA"/>
</dbReference>
<sequence length="117" mass="13278">MFSSGPDTEISASGIDNALDALSLATSNNKPKIDRHPERRFKAAFTAYKDANIDRIKKENPGLNFTQREKILYEEFKKHPDNPFNQESIAYNASVNDIAEKKKEIKQNLSNKYESGI</sequence>
<dbReference type="Pfam" id="PF06244">
    <property type="entry name" value="Ccdc124"/>
    <property type="match status" value="1"/>
</dbReference>
<dbReference type="PANTHER" id="PTHR21680">
    <property type="entry name" value="COILED-COIL DOMAIN-CONTAINING PROTEIN 124"/>
    <property type="match status" value="1"/>
</dbReference>
<comment type="similarity">
    <text evidence="1">Belongs to the CCDC124 family.</text>
</comment>
<dbReference type="Proteomes" id="UP000094236">
    <property type="component" value="Unassembled WGS sequence"/>
</dbReference>
<dbReference type="AlphaFoldDB" id="A0A1E4TQS8"/>
<dbReference type="PANTHER" id="PTHR21680:SF0">
    <property type="entry name" value="COILED-COIL DOMAIN-CONTAINING PROTEIN 124"/>
    <property type="match status" value="1"/>
</dbReference>
<dbReference type="STRING" id="669874.A0A1E4TQS8"/>
<protein>
    <recommendedName>
        <fullName evidence="3">Coiled-coil domain-containing protein</fullName>
    </recommendedName>
</protein>
<dbReference type="GO" id="GO:0034599">
    <property type="term" value="P:cellular response to oxidative stress"/>
    <property type="evidence" value="ECO:0007669"/>
    <property type="project" value="EnsemblFungi"/>
</dbReference>
<name>A0A1E4TQS8_PACTA</name>
<dbReference type="SUPFAM" id="SSF47095">
    <property type="entry name" value="HMG-box"/>
    <property type="match status" value="1"/>
</dbReference>
<dbReference type="InterPro" id="IPR010422">
    <property type="entry name" value="Ccdc124/Oxs1"/>
</dbReference>
<evidence type="ECO:0000313" key="5">
    <source>
        <dbReference type="Proteomes" id="UP000094236"/>
    </source>
</evidence>
<feature type="domain" description="Coiled-coil" evidence="3">
    <location>
        <begin position="8"/>
        <end position="86"/>
    </location>
</feature>
<keyword evidence="2" id="KW-0175">Coiled coil</keyword>
<dbReference type="GO" id="GO:0005737">
    <property type="term" value="C:cytoplasm"/>
    <property type="evidence" value="ECO:0007669"/>
    <property type="project" value="EnsemblFungi"/>
</dbReference>
<dbReference type="InterPro" id="IPR054414">
    <property type="entry name" value="Ccdc124/Oxs1_C"/>
</dbReference>
<keyword evidence="5" id="KW-1185">Reference proteome</keyword>
<evidence type="ECO:0000259" key="3">
    <source>
        <dbReference type="Pfam" id="PF06244"/>
    </source>
</evidence>
<evidence type="ECO:0000256" key="1">
    <source>
        <dbReference type="ARBA" id="ARBA00008296"/>
    </source>
</evidence>
<dbReference type="GO" id="GO:0003713">
    <property type="term" value="F:transcription coactivator activity"/>
    <property type="evidence" value="ECO:0007669"/>
    <property type="project" value="EnsemblFungi"/>
</dbReference>
<evidence type="ECO:0000256" key="2">
    <source>
        <dbReference type="ARBA" id="ARBA00023054"/>
    </source>
</evidence>
<accession>A0A1E4TQS8</accession>
<reference evidence="5" key="1">
    <citation type="submission" date="2016-05" db="EMBL/GenBank/DDBJ databases">
        <title>Comparative genomics of biotechnologically important yeasts.</title>
        <authorList>
            <consortium name="DOE Joint Genome Institute"/>
            <person name="Riley R."/>
            <person name="Haridas S."/>
            <person name="Wolfe K.H."/>
            <person name="Lopes M.R."/>
            <person name="Hittinger C.T."/>
            <person name="Goker M."/>
            <person name="Salamov A."/>
            <person name="Wisecaver J."/>
            <person name="Long T.M."/>
            <person name="Aerts A.L."/>
            <person name="Barry K."/>
            <person name="Choi C."/>
            <person name="Clum A."/>
            <person name="Coughlan A.Y."/>
            <person name="Deshpande S."/>
            <person name="Douglass A.P."/>
            <person name="Hanson S.J."/>
            <person name="Klenk H.-P."/>
            <person name="Labutti K."/>
            <person name="Lapidus A."/>
            <person name="Lindquist E."/>
            <person name="Lipzen A."/>
            <person name="Meier-Kolthoff J.P."/>
            <person name="Ohm R.A."/>
            <person name="Otillar R.P."/>
            <person name="Pangilinan J."/>
            <person name="Peng Y."/>
            <person name="Rokas A."/>
            <person name="Rosa C.A."/>
            <person name="Scheuner C."/>
            <person name="Sibirny A.A."/>
            <person name="Slot J.C."/>
            <person name="Stielow J.B."/>
            <person name="Sun H."/>
            <person name="Kurtzman C.P."/>
            <person name="Blackwell M."/>
            <person name="Grigoriev I.V."/>
            <person name="Jeffries T.W."/>
        </authorList>
    </citation>
    <scope>NUCLEOTIDE SEQUENCE [LARGE SCALE GENOMIC DNA]</scope>
    <source>
        <strain evidence="5">NRRL Y-2460</strain>
    </source>
</reference>
<evidence type="ECO:0000313" key="4">
    <source>
        <dbReference type="EMBL" id="ODV94072.1"/>
    </source>
</evidence>
<gene>
    <name evidence="4" type="ORF">PACTADRAFT_45220</name>
</gene>
<dbReference type="GO" id="GO:0006366">
    <property type="term" value="P:transcription by RNA polymerase II"/>
    <property type="evidence" value="ECO:0007669"/>
    <property type="project" value="EnsemblFungi"/>
</dbReference>
<dbReference type="InterPro" id="IPR036910">
    <property type="entry name" value="HMG_box_dom_sf"/>
</dbReference>
<dbReference type="GO" id="GO:0005634">
    <property type="term" value="C:nucleus"/>
    <property type="evidence" value="ECO:0007669"/>
    <property type="project" value="EnsemblFungi"/>
</dbReference>
<dbReference type="OrthoDB" id="76412at2759"/>
<organism evidence="4 5">
    <name type="scientific">Pachysolen tannophilus NRRL Y-2460</name>
    <dbReference type="NCBI Taxonomy" id="669874"/>
    <lineage>
        <taxon>Eukaryota</taxon>
        <taxon>Fungi</taxon>
        <taxon>Dikarya</taxon>
        <taxon>Ascomycota</taxon>
        <taxon>Saccharomycotina</taxon>
        <taxon>Pichiomycetes</taxon>
        <taxon>Pachysolenaceae</taxon>
        <taxon>Pachysolen</taxon>
    </lineage>
</organism>